<keyword evidence="3" id="KW-0548">Nucleotidyltransferase</keyword>
<dbReference type="EC" id="2.7.7.49" evidence="1"/>
<evidence type="ECO:0000256" key="2">
    <source>
        <dbReference type="ARBA" id="ARBA00022679"/>
    </source>
</evidence>
<dbReference type="InterPro" id="IPR001969">
    <property type="entry name" value="Aspartic_peptidase_AS"/>
</dbReference>
<gene>
    <name evidence="11" type="ORF">APZ42_031617</name>
</gene>
<evidence type="ECO:0000256" key="1">
    <source>
        <dbReference type="ARBA" id="ARBA00012493"/>
    </source>
</evidence>
<dbReference type="InterPro" id="IPR043128">
    <property type="entry name" value="Rev_trsase/Diguanyl_cyclase"/>
</dbReference>
<dbReference type="PROSITE" id="PS00141">
    <property type="entry name" value="ASP_PROTEASE"/>
    <property type="match status" value="1"/>
</dbReference>
<feature type="compositionally biased region" description="Basic and acidic residues" evidence="8">
    <location>
        <begin position="520"/>
        <end position="536"/>
    </location>
</feature>
<dbReference type="GO" id="GO:0004519">
    <property type="term" value="F:endonuclease activity"/>
    <property type="evidence" value="ECO:0007669"/>
    <property type="project" value="UniProtKB-KW"/>
</dbReference>
<feature type="region of interest" description="Disordered" evidence="8">
    <location>
        <begin position="511"/>
        <end position="536"/>
    </location>
</feature>
<dbReference type="CDD" id="cd09274">
    <property type="entry name" value="RNase_HI_RT_Ty3"/>
    <property type="match status" value="1"/>
</dbReference>
<protein>
    <recommendedName>
        <fullName evidence="1">RNA-directed DNA polymerase</fullName>
        <ecNumber evidence="1">2.7.7.49</ecNumber>
    </recommendedName>
</protein>
<evidence type="ECO:0000256" key="5">
    <source>
        <dbReference type="ARBA" id="ARBA00022759"/>
    </source>
</evidence>
<dbReference type="Gene3D" id="2.40.70.10">
    <property type="entry name" value="Acid Proteases"/>
    <property type="match status" value="1"/>
</dbReference>
<dbReference type="SUPFAM" id="SSF50630">
    <property type="entry name" value="Acid proteases"/>
    <property type="match status" value="1"/>
</dbReference>
<feature type="domain" description="Reverse transcriptase" evidence="10">
    <location>
        <begin position="774"/>
        <end position="952"/>
    </location>
</feature>
<dbReference type="InterPro" id="IPR043502">
    <property type="entry name" value="DNA/RNA_pol_sf"/>
</dbReference>
<evidence type="ECO:0000259" key="9">
    <source>
        <dbReference type="PROSITE" id="PS50175"/>
    </source>
</evidence>
<dbReference type="Gene3D" id="3.30.70.270">
    <property type="match status" value="3"/>
</dbReference>
<dbReference type="PANTHER" id="PTHR37984:SF9">
    <property type="entry name" value="INTEGRASE CATALYTIC DOMAIN-CONTAINING PROTEIN"/>
    <property type="match status" value="1"/>
</dbReference>
<keyword evidence="5" id="KW-0255">Endonuclease</keyword>
<dbReference type="Pfam" id="PF00078">
    <property type="entry name" value="RVT_1"/>
    <property type="match status" value="2"/>
</dbReference>
<dbReference type="STRING" id="35525.A0A164MQZ3"/>
<keyword evidence="2" id="KW-0808">Transferase</keyword>
<dbReference type="OrthoDB" id="6372225at2759"/>
<dbReference type="Gene3D" id="3.10.10.10">
    <property type="entry name" value="HIV Type 1 Reverse Transcriptase, subunit A, domain 1"/>
    <property type="match status" value="2"/>
</dbReference>
<proteinExistence type="predicted"/>
<evidence type="ECO:0000256" key="8">
    <source>
        <dbReference type="SAM" id="MobiDB-lite"/>
    </source>
</evidence>
<keyword evidence="6" id="KW-0378">Hydrolase</keyword>
<evidence type="ECO:0000256" key="6">
    <source>
        <dbReference type="ARBA" id="ARBA00022801"/>
    </source>
</evidence>
<dbReference type="GO" id="GO:0006508">
    <property type="term" value="P:proteolysis"/>
    <property type="evidence" value="ECO:0007669"/>
    <property type="project" value="InterPro"/>
</dbReference>
<evidence type="ECO:0000259" key="10">
    <source>
        <dbReference type="PROSITE" id="PS50878"/>
    </source>
</evidence>
<dbReference type="PROSITE" id="PS50878">
    <property type="entry name" value="RT_POL"/>
    <property type="match status" value="1"/>
</dbReference>
<evidence type="ECO:0000256" key="4">
    <source>
        <dbReference type="ARBA" id="ARBA00022722"/>
    </source>
</evidence>
<keyword evidence="7" id="KW-0695">RNA-directed DNA polymerase</keyword>
<evidence type="ECO:0000256" key="7">
    <source>
        <dbReference type="ARBA" id="ARBA00022918"/>
    </source>
</evidence>
<dbReference type="InterPro" id="IPR021109">
    <property type="entry name" value="Peptidase_aspartic_dom_sf"/>
</dbReference>
<comment type="caution">
    <text evidence="11">The sequence shown here is derived from an EMBL/GenBank/DDBJ whole genome shotgun (WGS) entry which is preliminary data.</text>
</comment>
<dbReference type="InterPro" id="IPR000477">
    <property type="entry name" value="RT_dom"/>
</dbReference>
<reference evidence="11 12" key="1">
    <citation type="submission" date="2016-03" db="EMBL/GenBank/DDBJ databases">
        <title>EvidentialGene: Evidence-directed Construction of Genes on Genomes.</title>
        <authorList>
            <person name="Gilbert D.G."/>
            <person name="Choi J.-H."/>
            <person name="Mockaitis K."/>
            <person name="Colbourne J."/>
            <person name="Pfrender M."/>
        </authorList>
    </citation>
    <scope>NUCLEOTIDE SEQUENCE [LARGE SCALE GENOMIC DNA]</scope>
    <source>
        <strain evidence="11 12">Xinb3</strain>
        <tissue evidence="11">Complete organism</tissue>
    </source>
</reference>
<dbReference type="Pfam" id="PF17917">
    <property type="entry name" value="RT_RNaseH"/>
    <property type="match status" value="1"/>
</dbReference>
<evidence type="ECO:0000313" key="11">
    <source>
        <dbReference type="EMBL" id="KZS05278.1"/>
    </source>
</evidence>
<name>A0A164MQZ3_9CRUS</name>
<dbReference type="InterPro" id="IPR041373">
    <property type="entry name" value="RT_RNaseH"/>
</dbReference>
<keyword evidence="12" id="KW-1185">Reference proteome</keyword>
<dbReference type="InterPro" id="IPR001995">
    <property type="entry name" value="Peptidase_A2_cat"/>
</dbReference>
<dbReference type="GO" id="GO:0003964">
    <property type="term" value="F:RNA-directed DNA polymerase activity"/>
    <property type="evidence" value="ECO:0007669"/>
    <property type="project" value="UniProtKB-KW"/>
</dbReference>
<dbReference type="GO" id="GO:0004190">
    <property type="term" value="F:aspartic-type endopeptidase activity"/>
    <property type="evidence" value="ECO:0007669"/>
    <property type="project" value="InterPro"/>
</dbReference>
<dbReference type="SUPFAM" id="SSF56672">
    <property type="entry name" value="DNA/RNA polymerases"/>
    <property type="match status" value="2"/>
</dbReference>
<accession>A0A164MQZ3</accession>
<dbReference type="EMBL" id="LRGB01002978">
    <property type="protein sequence ID" value="KZS05278.1"/>
    <property type="molecule type" value="Genomic_DNA"/>
</dbReference>
<dbReference type="InterPro" id="IPR050951">
    <property type="entry name" value="Retrovirus_Pol_polyprotein"/>
</dbReference>
<dbReference type="CDD" id="cd01647">
    <property type="entry name" value="RT_LTR"/>
    <property type="match status" value="2"/>
</dbReference>
<dbReference type="Proteomes" id="UP000076858">
    <property type="component" value="Unassembled WGS sequence"/>
</dbReference>
<dbReference type="CDD" id="cd00303">
    <property type="entry name" value="retropepsin_like"/>
    <property type="match status" value="1"/>
</dbReference>
<sequence length="1548" mass="173422">MISKTINMPYLVCSYFLLSLEAQLPALTLGPNLLRILRAKFTDRAFPVIQAILKENPDDNASIKKSLLDHFHGDENIDLYLKKFNEAKRKPGEKMSKVKYKQFKDFNDLVASTRVHALRLEALETDGDKNEFIRKIDGSYDSKDAELKEIKQIIIDQKVRSPSTSGKPLGINCSFESVDIESPSKSRHVAKLTTITNESTPRIPLKIFQIPLQVLFDTGASKSIIQERLFNKLPSKGQVICSQLDFDLYDVGEKKLHTLGRVTLPVRYGESVLRQEFIVTNGVTEDCILGWDAIQKHGFQLDGEAKSIYLARDEQGPLAISRVPDMAITTVKKTSLLLQMSLVIAAQRKGSFPYVPPQTAFIFTPEENLPAGIYIEEFIGKVSGDGMYNIMVENPSFTEVNIPRNTKLGVIEIIRQKFFTTLDLASGYWQIQTIVTTVDSAIEKTAFVVENNLYEFKRMAFGLCNAPATFQRLMNYVLKDVLGKKALVYLDDVLIFSDFFKDHIRDIREMRFKQTSGRPPPRDKTGKPLARDNKPANDKFTGCGNCGSKSQCKPLTACPAKGRKCNKCGRPNHYAQVCRNAKPTPKKQSINVEPSPPTVGAVKTSDLVGVSITPKKLPTANGEHAAGVVHALPDTGADIDAIPESLYMQKFSSVSLRKGIQPVTAVGSPIVNVGVFSTLIEWTTNDKNSFSLSTDVHVLLAHTPPSASQRQADLHQLMSEQPKIFDGTCRPMTGPPCHFQLVKNAKPVAMQGSRPVSVPLLPKLKAELDALESAGIVRRVSKPTEWVHPSLVVMKKNGDIRLVIDFRELNECIIRPNFETATPFQAVRTIPPGKRFFTVIDALKGYHQVLLDDPSIDLTTFSTPFGRYQYLRLPFGVTHAGDDYCRRVSEIVDDLPNCRRIVEDVLIFSATYDEHVEAVRTVFARAAAHNVSINTSKIVFAQPAVTFGGYVVEENGFRPDPALRRAISEFPVPKSITDVRSFFGLCQQVGHFSDQLAAALDPLSPLLKAGYAWEWTTWHDETFCAARKLLSTVHDLAFYDPKRPTSLHVDATRQNGLGFLLKQLVDPKKWRIVQAGSRFISSAESRYAMIELECLSAAWAMHKCRQFLEGLPSFELVTDHKPLIPILSSYAMDKLDNPRLLRLRLKMQRYSFVARWVPGKQKSDADALSRAPVDHVTTSDELGEGLPSFAAKIAMMSGASPAQLVFNHPVRDCLPAHRRSFAPEWQKAADTLEKRARRSKELQIAHYNKRTRPLAAFVVGNHVLIQHPVSKQWATPGIIVEVGRHRDYLIKNPAGRIFRRNRRFSARASRFSRAPEVHQLLLQSSLNQLQQLHRNRSSHQPNNNNNKTSSRRPTSFHQQTAQHRPPYVGQRVPASRDVTSFQQIGHNSLGRVMTPSGTTTPSPLQNLVQPQSCLCPRVLCSSPWPTVTSTQYRFRNLTLSAQLTSSQSLYVDFRPWHHIYLRQGGLARTSRTGQVRLFTGDHNTSIPPRYHPRRCGEPQAPAFEGATVPILFFITEWRKGRDHAIPDALCCALVHDLGPEDKTVNSEV</sequence>
<feature type="domain" description="Peptidase A2" evidence="9">
    <location>
        <begin position="212"/>
        <end position="293"/>
    </location>
</feature>
<dbReference type="PROSITE" id="PS50175">
    <property type="entry name" value="ASP_PROT_RETROV"/>
    <property type="match status" value="1"/>
</dbReference>
<feature type="region of interest" description="Disordered" evidence="8">
    <location>
        <begin position="1333"/>
        <end position="1370"/>
    </location>
</feature>
<evidence type="ECO:0000313" key="12">
    <source>
        <dbReference type="Proteomes" id="UP000076858"/>
    </source>
</evidence>
<dbReference type="PANTHER" id="PTHR37984">
    <property type="entry name" value="PROTEIN CBG26694"/>
    <property type="match status" value="1"/>
</dbReference>
<feature type="compositionally biased region" description="Low complexity" evidence="8">
    <location>
        <begin position="1333"/>
        <end position="1355"/>
    </location>
</feature>
<evidence type="ECO:0000256" key="3">
    <source>
        <dbReference type="ARBA" id="ARBA00022695"/>
    </source>
</evidence>
<keyword evidence="4" id="KW-0540">Nuclease</keyword>
<organism evidence="11 12">
    <name type="scientific">Daphnia magna</name>
    <dbReference type="NCBI Taxonomy" id="35525"/>
    <lineage>
        <taxon>Eukaryota</taxon>
        <taxon>Metazoa</taxon>
        <taxon>Ecdysozoa</taxon>
        <taxon>Arthropoda</taxon>
        <taxon>Crustacea</taxon>
        <taxon>Branchiopoda</taxon>
        <taxon>Diplostraca</taxon>
        <taxon>Cladocera</taxon>
        <taxon>Anomopoda</taxon>
        <taxon>Daphniidae</taxon>
        <taxon>Daphnia</taxon>
    </lineage>
</organism>